<keyword evidence="2" id="KW-1133">Transmembrane helix</keyword>
<dbReference type="EMBL" id="HBGO01014108">
    <property type="protein sequence ID" value="CAD9335111.1"/>
    <property type="molecule type" value="Transcribed_RNA"/>
</dbReference>
<feature type="transmembrane region" description="Helical" evidence="2">
    <location>
        <begin position="229"/>
        <end position="249"/>
    </location>
</feature>
<feature type="transmembrane region" description="Helical" evidence="2">
    <location>
        <begin position="178"/>
        <end position="197"/>
    </location>
</feature>
<organism evidence="3">
    <name type="scientific">Trieres chinensis</name>
    <name type="common">Marine centric diatom</name>
    <name type="synonym">Odontella sinensis</name>
    <dbReference type="NCBI Taxonomy" id="1514140"/>
    <lineage>
        <taxon>Eukaryota</taxon>
        <taxon>Sar</taxon>
        <taxon>Stramenopiles</taxon>
        <taxon>Ochrophyta</taxon>
        <taxon>Bacillariophyta</taxon>
        <taxon>Mediophyceae</taxon>
        <taxon>Biddulphiophycidae</taxon>
        <taxon>Eupodiscales</taxon>
        <taxon>Parodontellaceae</taxon>
        <taxon>Trieres</taxon>
    </lineage>
</organism>
<reference evidence="3" key="1">
    <citation type="submission" date="2021-01" db="EMBL/GenBank/DDBJ databases">
        <authorList>
            <person name="Corre E."/>
            <person name="Pelletier E."/>
            <person name="Niang G."/>
            <person name="Scheremetjew M."/>
            <person name="Finn R."/>
            <person name="Kale V."/>
            <person name="Holt S."/>
            <person name="Cochrane G."/>
            <person name="Meng A."/>
            <person name="Brown T."/>
            <person name="Cohen L."/>
        </authorList>
    </citation>
    <scope>NUCLEOTIDE SEQUENCE</scope>
    <source>
        <strain evidence="3">Grunow 1884</strain>
    </source>
</reference>
<feature type="region of interest" description="Disordered" evidence="1">
    <location>
        <begin position="52"/>
        <end position="86"/>
    </location>
</feature>
<evidence type="ECO:0000313" key="3">
    <source>
        <dbReference type="EMBL" id="CAD9335111.1"/>
    </source>
</evidence>
<evidence type="ECO:0000256" key="1">
    <source>
        <dbReference type="SAM" id="MobiDB-lite"/>
    </source>
</evidence>
<dbReference type="AlphaFoldDB" id="A0A7S1ZDC1"/>
<evidence type="ECO:0000256" key="2">
    <source>
        <dbReference type="SAM" id="Phobius"/>
    </source>
</evidence>
<keyword evidence="2" id="KW-0812">Transmembrane</keyword>
<keyword evidence="2" id="KW-0472">Membrane</keyword>
<feature type="compositionally biased region" description="Basic and acidic residues" evidence="1">
    <location>
        <begin position="59"/>
        <end position="86"/>
    </location>
</feature>
<name>A0A7S1ZDC1_TRICV</name>
<proteinExistence type="predicted"/>
<accession>A0A7S1ZDC1</accession>
<sequence length="303" mass="34470">MSLRFRFPSSMSGRLMGSTTNFGTSKKRFHFSSCNLPVRTLPFSQWNASRLLSNNTGGSDKDGDNDALHEKRQQPSSDDRFDADGPFDHGYHNPDDRFIDGKPTLAYVKAMPMDYSSMRHEQIFQLAAEGHAGARQEMLIRTIMATDSVEYDDAVKTFEKIAADNRKGMFWQYMPHKLGFFSAITAGTLSIPLVFHYPTVEKFNELYVTAEVPQPSDLDTWLEVGSWSWAWMEPLIGQASFFLLAMAFARAQLINMGIKPFTGYLRDRRAQLLVKKYSKYQPTVLEAFSRSDQLYTSSNVAKE</sequence>
<protein>
    <submittedName>
        <fullName evidence="3">Uncharacterized protein</fullName>
    </submittedName>
</protein>
<gene>
    <name evidence="3" type="ORF">OSIN01602_LOCUS7966</name>
</gene>